<dbReference type="eggNOG" id="KOG2595">
    <property type="taxonomic scope" value="Eukaryota"/>
</dbReference>
<dbReference type="InterPro" id="IPR045913">
    <property type="entry name" value="TBC20/Gyp8-like"/>
</dbReference>
<feature type="compositionally biased region" description="Basic residues" evidence="2">
    <location>
        <begin position="415"/>
        <end position="432"/>
    </location>
</feature>
<sequence>METARGGEASSSGAANVAGGGGMKRSPTWLEVSNLKLDAGIKRRDDYETAIEWDYLTSPSLECGLTHLDLEHLREVAVRRGCGDDEIRRFAWPLVLGIGLEPGERGDPDEYVDRAAFAEAARALLDGGGKGNSTDGGGENSDDSAMSPPGRQPNDAATIEADVQRSLWAFTEGWSESRRRTLRDSLRRVIAGSVHAHHRANPGCVNYLQGFHSIAGVMLVLLKDEALAAAAMERLALYHLRDSTRSSPVNLLDAMELVSPLLRRADPALHDAVFRKHNVPTHFSIEWLMTWHIHSDLDVSNRPEGVPTYDSGGPVGGARRNAARLARAARLIDAFLLSHPLFSLYVGVAEMCRIKDQLMAVEHDWEMFQRLKKLRIATDEARELELERAVVMEGMEGMDGGAVGETTPGSESEKKKKKKAWWRRRPKMKKKGVAGPSVGESGGESDASLKNRAGAIEQANPVSSPLGAQSKPPKSPPPPPLPPRHVRTVSVESNVSRGSDLTGGYTTDEDRDGVRTPDLGFSPHAFDRPSSVAETIGEAEGPDAMHDGDWVELARLDDLLRSAQELFDAHPPTCLYEDVGLIPPSGSACTMYPYPWWFHGFHLEDVAPAAMNALDEKEKKRDKDAKRDGQWRGGRVRVDRSWRDELAHERRGDMARSPLPADIARGPPPITDDSLAIQSATSAAAPRHRRVYAGDRRWDKAPPGLPERIRNFIAEGSSTRVAAAVVFLAIVCDLYSTLYVSDTCGTSLAAAAPINGGVCVARAYETMRTYVFFARCYHWTAWFLDLFTDPIFGQLYAFVLRVAAARVAWASELVPVPGGARRVVQALTSGLGPRTGPVAL</sequence>
<reference evidence="4 5" key="1">
    <citation type="journal article" date="2009" name="Science">
        <title>Green evolution and dynamic adaptations revealed by genomes of the marine picoeukaryotes Micromonas.</title>
        <authorList>
            <person name="Worden A.Z."/>
            <person name="Lee J.H."/>
            <person name="Mock T."/>
            <person name="Rouze P."/>
            <person name="Simmons M.P."/>
            <person name="Aerts A.L."/>
            <person name="Allen A.E."/>
            <person name="Cuvelier M.L."/>
            <person name="Derelle E."/>
            <person name="Everett M.V."/>
            <person name="Foulon E."/>
            <person name="Grimwood J."/>
            <person name="Gundlach H."/>
            <person name="Henrissat B."/>
            <person name="Napoli C."/>
            <person name="McDonald S.M."/>
            <person name="Parker M.S."/>
            <person name="Rombauts S."/>
            <person name="Salamov A."/>
            <person name="Von Dassow P."/>
            <person name="Badger J.H."/>
            <person name="Coutinho P.M."/>
            <person name="Demir E."/>
            <person name="Dubchak I."/>
            <person name="Gentemann C."/>
            <person name="Eikrem W."/>
            <person name="Gready J.E."/>
            <person name="John U."/>
            <person name="Lanier W."/>
            <person name="Lindquist E.A."/>
            <person name="Lucas S."/>
            <person name="Mayer K.F."/>
            <person name="Moreau H."/>
            <person name="Not F."/>
            <person name="Otillar R."/>
            <person name="Panaud O."/>
            <person name="Pangilinan J."/>
            <person name="Paulsen I."/>
            <person name="Piegu B."/>
            <person name="Poliakov A."/>
            <person name="Robbens S."/>
            <person name="Schmutz J."/>
            <person name="Toulza E."/>
            <person name="Wyss T."/>
            <person name="Zelensky A."/>
            <person name="Zhou K."/>
            <person name="Armbrust E.V."/>
            <person name="Bhattacharya D."/>
            <person name="Goodenough U.W."/>
            <person name="Van de Peer Y."/>
            <person name="Grigoriev I.V."/>
        </authorList>
    </citation>
    <scope>NUCLEOTIDE SEQUENCE [LARGE SCALE GENOMIC DNA]</scope>
    <source>
        <strain evidence="5">RCC299 / NOUM17</strain>
    </source>
</reference>
<evidence type="ECO:0000313" key="4">
    <source>
        <dbReference type="EMBL" id="ACO65959.1"/>
    </source>
</evidence>
<accession>C1ECS9</accession>
<dbReference type="Pfam" id="PF00566">
    <property type="entry name" value="RabGAP-TBC"/>
    <property type="match status" value="1"/>
</dbReference>
<dbReference type="PANTHER" id="PTHR20913:SF7">
    <property type="entry name" value="RE60063P"/>
    <property type="match status" value="1"/>
</dbReference>
<protein>
    <recommendedName>
        <fullName evidence="3">Rab-GAP TBC domain-containing protein</fullName>
    </recommendedName>
</protein>
<dbReference type="GO" id="GO:0006888">
    <property type="term" value="P:endoplasmic reticulum to Golgi vesicle-mediated transport"/>
    <property type="evidence" value="ECO:0007669"/>
    <property type="project" value="TreeGrafter"/>
</dbReference>
<dbReference type="RefSeq" id="XP_002504701.1">
    <property type="nucleotide sequence ID" value="XM_002504655.1"/>
</dbReference>
<feature type="compositionally biased region" description="Polar residues" evidence="2">
    <location>
        <begin position="490"/>
        <end position="499"/>
    </location>
</feature>
<keyword evidence="1" id="KW-0343">GTPase activation</keyword>
<dbReference type="PANTHER" id="PTHR20913">
    <property type="entry name" value="TBC1 DOMAIN FAMILY MEMBER 20/GTPASE"/>
    <property type="match status" value="1"/>
</dbReference>
<dbReference type="Gene3D" id="1.10.472.80">
    <property type="entry name" value="Ypt/Rab-GAP domain of gyp1p, domain 3"/>
    <property type="match status" value="1"/>
</dbReference>
<organism evidence="4 5">
    <name type="scientific">Micromonas commoda (strain RCC299 / NOUM17 / CCMP2709)</name>
    <name type="common">Picoplanktonic green alga</name>
    <dbReference type="NCBI Taxonomy" id="296587"/>
    <lineage>
        <taxon>Eukaryota</taxon>
        <taxon>Viridiplantae</taxon>
        <taxon>Chlorophyta</taxon>
        <taxon>Mamiellophyceae</taxon>
        <taxon>Mamiellales</taxon>
        <taxon>Mamiellaceae</taxon>
        <taxon>Micromonas</taxon>
    </lineage>
</organism>
<dbReference type="Proteomes" id="UP000002009">
    <property type="component" value="Chromosome 9"/>
</dbReference>
<feature type="compositionally biased region" description="Low complexity" evidence="2">
    <location>
        <begin position="1"/>
        <end position="17"/>
    </location>
</feature>
<gene>
    <name evidence="4" type="ORF">MICPUN_102424</name>
</gene>
<feature type="region of interest" description="Disordered" evidence="2">
    <location>
        <begin position="395"/>
        <end position="447"/>
    </location>
</feature>
<dbReference type="InParanoid" id="C1ECS9"/>
<dbReference type="InterPro" id="IPR000195">
    <property type="entry name" value="Rab-GAP-TBC_dom"/>
</dbReference>
<dbReference type="InterPro" id="IPR035969">
    <property type="entry name" value="Rab-GAP_TBC_sf"/>
</dbReference>
<dbReference type="STRING" id="296587.C1ECS9"/>
<dbReference type="KEGG" id="mis:MICPUN_102424"/>
<dbReference type="AlphaFoldDB" id="C1ECS9"/>
<feature type="region of interest" description="Disordered" evidence="2">
    <location>
        <begin position="1"/>
        <end position="23"/>
    </location>
</feature>
<dbReference type="OrthoDB" id="206700at2759"/>
<feature type="compositionally biased region" description="Pro residues" evidence="2">
    <location>
        <begin position="473"/>
        <end position="483"/>
    </location>
</feature>
<feature type="domain" description="Rab-GAP TBC" evidence="3">
    <location>
        <begin position="148"/>
        <end position="295"/>
    </location>
</feature>
<evidence type="ECO:0000256" key="1">
    <source>
        <dbReference type="ARBA" id="ARBA00022468"/>
    </source>
</evidence>
<name>C1ECS9_MICCC</name>
<dbReference type="Gene3D" id="1.10.8.1310">
    <property type="match status" value="1"/>
</dbReference>
<feature type="region of interest" description="Disordered" evidence="2">
    <location>
        <begin position="461"/>
        <end position="530"/>
    </location>
</feature>
<dbReference type="SUPFAM" id="SSF47923">
    <property type="entry name" value="Ypt/Rab-GAP domain of gyp1p"/>
    <property type="match status" value="1"/>
</dbReference>
<keyword evidence="5" id="KW-1185">Reference proteome</keyword>
<dbReference type="EMBL" id="CP001329">
    <property type="protein sequence ID" value="ACO65959.1"/>
    <property type="molecule type" value="Genomic_DNA"/>
</dbReference>
<feature type="region of interest" description="Disordered" evidence="2">
    <location>
        <begin position="125"/>
        <end position="155"/>
    </location>
</feature>
<evidence type="ECO:0000313" key="5">
    <source>
        <dbReference type="Proteomes" id="UP000002009"/>
    </source>
</evidence>
<evidence type="ECO:0000259" key="3">
    <source>
        <dbReference type="Pfam" id="PF00566"/>
    </source>
</evidence>
<proteinExistence type="predicted"/>
<evidence type="ECO:0000256" key="2">
    <source>
        <dbReference type="SAM" id="MobiDB-lite"/>
    </source>
</evidence>
<dbReference type="GO" id="GO:0005096">
    <property type="term" value="F:GTPase activator activity"/>
    <property type="evidence" value="ECO:0007669"/>
    <property type="project" value="UniProtKB-KW"/>
</dbReference>
<dbReference type="GeneID" id="8246240"/>
<feature type="compositionally biased region" description="Gly residues" evidence="2">
    <location>
        <begin position="126"/>
        <end position="139"/>
    </location>
</feature>
<dbReference type="GO" id="GO:0005789">
    <property type="term" value="C:endoplasmic reticulum membrane"/>
    <property type="evidence" value="ECO:0007669"/>
    <property type="project" value="TreeGrafter"/>
</dbReference>